<accession>F7BFC8</accession>
<dbReference type="SUPFAM" id="SSF51206">
    <property type="entry name" value="cAMP-binding domain-like"/>
    <property type="match status" value="1"/>
</dbReference>
<dbReference type="CDD" id="cd00038">
    <property type="entry name" value="CAP_ED"/>
    <property type="match status" value="1"/>
</dbReference>
<evidence type="ECO:0000256" key="1">
    <source>
        <dbReference type="ARBA" id="ARBA00023286"/>
    </source>
</evidence>
<dbReference type="SMART" id="SM00100">
    <property type="entry name" value="cNMP"/>
    <property type="match status" value="1"/>
</dbReference>
<sequence>MNLSSSTLRRLIGKLERLVYLPGQFVYKSGEPAREVYIVGSGVLQNIREIDGHVNLVLDGEIFGEENFLSMHQTLKRSSNVTACGYTELYMLRAADVIEVLNLEVSSHKSIGSTAKKSTAKTQSISGVDVSLESTRYTTITQSDDRSRWTHSSSPDSALPPSPGRKQEEELKLPKNIGLIVRPDIANKLNLIYQQNKEHLKYSLDTFWNQEISTFQQQLTETDKQRDRRVNDVIRDKDDVTENDVTTDPSTSSAESLATSEKKQNNLFTRTVTYSGKNRKRTVLPVSATNSTKSNSKYRRPSAIQETPLDVYGSLVSLNTLK</sequence>
<dbReference type="GO" id="GO:0005221">
    <property type="term" value="F:intracellularly cyclic nucleotide-activated monoatomic cation channel activity"/>
    <property type="evidence" value="ECO:0007669"/>
    <property type="project" value="InterPro"/>
</dbReference>
<feature type="region of interest" description="Disordered" evidence="2">
    <location>
        <begin position="220"/>
        <end position="262"/>
    </location>
</feature>
<reference evidence="4" key="2">
    <citation type="submission" date="2025-08" db="UniProtKB">
        <authorList>
            <consortium name="Ensembl"/>
        </authorList>
    </citation>
    <scope>IDENTIFICATION</scope>
</reference>
<feature type="compositionally biased region" description="Low complexity" evidence="2">
    <location>
        <begin position="250"/>
        <end position="259"/>
    </location>
</feature>
<evidence type="ECO:0000256" key="2">
    <source>
        <dbReference type="SAM" id="MobiDB-lite"/>
    </source>
</evidence>
<dbReference type="Proteomes" id="UP000008144">
    <property type="component" value="Unassembled WGS sequence"/>
</dbReference>
<dbReference type="PANTHER" id="PTHR45638">
    <property type="entry name" value="CYCLIC NUCLEOTIDE-GATED CATION CHANNEL SUBUNIT A"/>
    <property type="match status" value="1"/>
</dbReference>
<dbReference type="Gene3D" id="2.60.120.10">
    <property type="entry name" value="Jelly Rolls"/>
    <property type="match status" value="1"/>
</dbReference>
<feature type="region of interest" description="Disordered" evidence="2">
    <location>
        <begin position="141"/>
        <end position="171"/>
    </location>
</feature>
<reference evidence="4" key="3">
    <citation type="submission" date="2025-09" db="UniProtKB">
        <authorList>
            <consortium name="Ensembl"/>
        </authorList>
    </citation>
    <scope>IDENTIFICATION</scope>
</reference>
<keyword evidence="1" id="KW-0407">Ion channel</keyword>
<dbReference type="InParanoid" id="F7BFC8"/>
<dbReference type="InterPro" id="IPR050866">
    <property type="entry name" value="CNG_cation_channel"/>
</dbReference>
<dbReference type="PROSITE" id="PS50042">
    <property type="entry name" value="CNMP_BINDING_3"/>
    <property type="match status" value="1"/>
</dbReference>
<evidence type="ECO:0000313" key="4">
    <source>
        <dbReference type="Ensembl" id="ENSCINP00000011018.3"/>
    </source>
</evidence>
<reference evidence="5" key="1">
    <citation type="journal article" date="2002" name="Science">
        <title>The draft genome of Ciona intestinalis: insights into chordate and vertebrate origins.</title>
        <authorList>
            <person name="Dehal P."/>
            <person name="Satou Y."/>
            <person name="Campbell R.K."/>
            <person name="Chapman J."/>
            <person name="Degnan B."/>
            <person name="De Tomaso A."/>
            <person name="Davidson B."/>
            <person name="Di Gregorio A."/>
            <person name="Gelpke M."/>
            <person name="Goodstein D.M."/>
            <person name="Harafuji N."/>
            <person name="Hastings K.E."/>
            <person name="Ho I."/>
            <person name="Hotta K."/>
            <person name="Huang W."/>
            <person name="Kawashima T."/>
            <person name="Lemaire P."/>
            <person name="Martinez D."/>
            <person name="Meinertzhagen I.A."/>
            <person name="Necula S."/>
            <person name="Nonaka M."/>
            <person name="Putnam N."/>
            <person name="Rash S."/>
            <person name="Saiga H."/>
            <person name="Satake M."/>
            <person name="Terry A."/>
            <person name="Yamada L."/>
            <person name="Wang H.G."/>
            <person name="Awazu S."/>
            <person name="Azumi K."/>
            <person name="Boore J."/>
            <person name="Branno M."/>
            <person name="Chin-Bow S."/>
            <person name="DeSantis R."/>
            <person name="Doyle S."/>
            <person name="Francino P."/>
            <person name="Keys D.N."/>
            <person name="Haga S."/>
            <person name="Hayashi H."/>
            <person name="Hino K."/>
            <person name="Imai K.S."/>
            <person name="Inaba K."/>
            <person name="Kano S."/>
            <person name="Kobayashi K."/>
            <person name="Kobayashi M."/>
            <person name="Lee B.I."/>
            <person name="Makabe K.W."/>
            <person name="Manohar C."/>
            <person name="Matassi G."/>
            <person name="Medina M."/>
            <person name="Mochizuki Y."/>
            <person name="Mount S."/>
            <person name="Morishita T."/>
            <person name="Miura S."/>
            <person name="Nakayama A."/>
            <person name="Nishizaka S."/>
            <person name="Nomoto H."/>
            <person name="Ohta F."/>
            <person name="Oishi K."/>
            <person name="Rigoutsos I."/>
            <person name="Sano M."/>
            <person name="Sasaki A."/>
            <person name="Sasakura Y."/>
            <person name="Shoguchi E."/>
            <person name="Shin-i T."/>
            <person name="Spagnuolo A."/>
            <person name="Stainier D."/>
            <person name="Suzuki M.M."/>
            <person name="Tassy O."/>
            <person name="Takatori N."/>
            <person name="Tokuoka M."/>
            <person name="Yagi K."/>
            <person name="Yoshizaki F."/>
            <person name="Wada S."/>
            <person name="Zhang C."/>
            <person name="Hyatt P.D."/>
            <person name="Larimer F."/>
            <person name="Detter C."/>
            <person name="Doggett N."/>
            <person name="Glavina T."/>
            <person name="Hawkins T."/>
            <person name="Richardson P."/>
            <person name="Lucas S."/>
            <person name="Kohara Y."/>
            <person name="Levine M."/>
            <person name="Satoh N."/>
            <person name="Rokhsar D.S."/>
        </authorList>
    </citation>
    <scope>NUCLEOTIDE SEQUENCE [LARGE SCALE GENOMIC DNA]</scope>
</reference>
<organism evidence="4 5">
    <name type="scientific">Ciona intestinalis</name>
    <name type="common">Transparent sea squirt</name>
    <name type="synonym">Ascidia intestinalis</name>
    <dbReference type="NCBI Taxonomy" id="7719"/>
    <lineage>
        <taxon>Eukaryota</taxon>
        <taxon>Metazoa</taxon>
        <taxon>Chordata</taxon>
        <taxon>Tunicata</taxon>
        <taxon>Ascidiacea</taxon>
        <taxon>Phlebobranchia</taxon>
        <taxon>Cionidae</taxon>
        <taxon>Ciona</taxon>
    </lineage>
</organism>
<name>F7BFC8_CIOIN</name>
<keyword evidence="1" id="KW-1071">Ligand-gated ion channel</keyword>
<feature type="domain" description="Cyclic nucleotide-binding" evidence="3">
    <location>
        <begin position="1"/>
        <end position="101"/>
    </location>
</feature>
<proteinExistence type="predicted"/>
<dbReference type="AlphaFoldDB" id="F7BFC8"/>
<dbReference type="STRING" id="7719.ENSCINP00000011018"/>
<keyword evidence="1" id="KW-0813">Transport</keyword>
<feature type="compositionally biased region" description="Basic and acidic residues" evidence="2">
    <location>
        <begin position="221"/>
        <end position="240"/>
    </location>
</feature>
<dbReference type="Ensembl" id="ENSCINT00000011018.3">
    <property type="protein sequence ID" value="ENSCINP00000011018.3"/>
    <property type="gene ID" value="ENSCING00000005366.3"/>
</dbReference>
<dbReference type="InterPro" id="IPR000595">
    <property type="entry name" value="cNMP-bd_dom"/>
</dbReference>
<keyword evidence="5" id="KW-1185">Reference proteome</keyword>
<dbReference type="Pfam" id="PF00027">
    <property type="entry name" value="cNMP_binding"/>
    <property type="match status" value="1"/>
</dbReference>
<dbReference type="HOGENOM" id="CLU_863191_0_0_1"/>
<dbReference type="InterPro" id="IPR018490">
    <property type="entry name" value="cNMP-bd_dom_sf"/>
</dbReference>
<protein>
    <recommendedName>
        <fullName evidence="3">Cyclic nucleotide-binding domain-containing protein</fullName>
    </recommendedName>
</protein>
<evidence type="ECO:0000313" key="5">
    <source>
        <dbReference type="Proteomes" id="UP000008144"/>
    </source>
</evidence>
<dbReference type="PANTHER" id="PTHR45638:SF11">
    <property type="entry name" value="CYCLIC NUCLEOTIDE-GATED CATION CHANNEL SUBUNIT A"/>
    <property type="match status" value="1"/>
</dbReference>
<evidence type="ECO:0000259" key="3">
    <source>
        <dbReference type="PROSITE" id="PS50042"/>
    </source>
</evidence>
<keyword evidence="1" id="KW-0406">Ion transport</keyword>
<dbReference type="InterPro" id="IPR014710">
    <property type="entry name" value="RmlC-like_jellyroll"/>
</dbReference>